<dbReference type="Pfam" id="PF00005">
    <property type="entry name" value="ABC_tran"/>
    <property type="match status" value="1"/>
</dbReference>
<proteinExistence type="predicted"/>
<sequence>MAEGRPCAVLVRDACKKYGMWKEGIFVLDHLNLSAPQGCITTHKAGFTPTSSESIRVETSLAGSRVNDAADYRFRIGKVELKEVNPHLPGVRVENRLGKTTPSSPDRDSNLDLPVLSSRAQHDKRRRLSRRIRWRLHTIVFIETALHPSCTRSLIKLVDSMTRLARLDSRVRLDSTRLGIRYYGLLGPSGCGKTTLLSCIVGTRKLTSGNIWVLGGRPGTKNSGVPGPRVGYMPQENAQVQEFTVKESIYYFGWINGMSGQELDDSYKKLSRLLLLPPSGRFMRNLSGGQIRRVSFACALVHTPELLILDEPTVGLDPILRNTLVIARLEQPGIILAEIHVSFGAGWS</sequence>
<dbReference type="PANTHER" id="PTHR43038:SF2">
    <property type="entry name" value="RH61964P"/>
    <property type="match status" value="1"/>
</dbReference>
<dbReference type="AlphaFoldDB" id="A0A7R9DAG7"/>
<feature type="domain" description="ABC transporter" evidence="4">
    <location>
        <begin position="155"/>
        <end position="348"/>
    </location>
</feature>
<dbReference type="GO" id="GO:0005524">
    <property type="term" value="F:ATP binding"/>
    <property type="evidence" value="ECO:0007669"/>
    <property type="project" value="UniProtKB-KW"/>
</dbReference>
<accession>A0A7R9DAG7</accession>
<protein>
    <recommendedName>
        <fullName evidence="4">ABC transporter domain-containing protein</fullName>
    </recommendedName>
</protein>
<evidence type="ECO:0000256" key="1">
    <source>
        <dbReference type="ARBA" id="ARBA00022741"/>
    </source>
</evidence>
<evidence type="ECO:0000259" key="4">
    <source>
        <dbReference type="PROSITE" id="PS50893"/>
    </source>
</evidence>
<keyword evidence="1" id="KW-0547">Nucleotide-binding</keyword>
<gene>
    <name evidence="5" type="ORF">TCEB3V08_LOCUS10744</name>
</gene>
<dbReference type="SMART" id="SM00382">
    <property type="entry name" value="AAA"/>
    <property type="match status" value="1"/>
</dbReference>
<dbReference type="PROSITE" id="PS00211">
    <property type="entry name" value="ABC_TRANSPORTER_1"/>
    <property type="match status" value="1"/>
</dbReference>
<evidence type="ECO:0000313" key="5">
    <source>
        <dbReference type="EMBL" id="CAD7410993.1"/>
    </source>
</evidence>
<evidence type="ECO:0000256" key="2">
    <source>
        <dbReference type="ARBA" id="ARBA00022840"/>
    </source>
</evidence>
<reference evidence="5" key="1">
    <citation type="submission" date="2020-11" db="EMBL/GenBank/DDBJ databases">
        <authorList>
            <person name="Tran Van P."/>
        </authorList>
    </citation>
    <scope>NUCLEOTIDE SEQUENCE</scope>
</reference>
<dbReference type="InterPro" id="IPR003439">
    <property type="entry name" value="ABC_transporter-like_ATP-bd"/>
</dbReference>
<dbReference type="InterPro" id="IPR027417">
    <property type="entry name" value="P-loop_NTPase"/>
</dbReference>
<dbReference type="PANTHER" id="PTHR43038">
    <property type="entry name" value="ATP-BINDING CASSETTE, SUB-FAMILY H, MEMBER 1"/>
    <property type="match status" value="1"/>
</dbReference>
<evidence type="ECO:0000256" key="3">
    <source>
        <dbReference type="SAM" id="MobiDB-lite"/>
    </source>
</evidence>
<keyword evidence="2" id="KW-0067">ATP-binding</keyword>
<feature type="region of interest" description="Disordered" evidence="3">
    <location>
        <begin position="92"/>
        <end position="116"/>
    </location>
</feature>
<organism evidence="5">
    <name type="scientific">Timema cristinae</name>
    <name type="common">Walking stick</name>
    <dbReference type="NCBI Taxonomy" id="61476"/>
    <lineage>
        <taxon>Eukaryota</taxon>
        <taxon>Metazoa</taxon>
        <taxon>Ecdysozoa</taxon>
        <taxon>Arthropoda</taxon>
        <taxon>Hexapoda</taxon>
        <taxon>Insecta</taxon>
        <taxon>Pterygota</taxon>
        <taxon>Neoptera</taxon>
        <taxon>Polyneoptera</taxon>
        <taxon>Phasmatodea</taxon>
        <taxon>Timematodea</taxon>
        <taxon>Timematoidea</taxon>
        <taxon>Timematidae</taxon>
        <taxon>Timema</taxon>
    </lineage>
</organism>
<dbReference type="InterPro" id="IPR003593">
    <property type="entry name" value="AAA+_ATPase"/>
</dbReference>
<dbReference type="InterPro" id="IPR017871">
    <property type="entry name" value="ABC_transporter-like_CS"/>
</dbReference>
<name>A0A7R9DAG7_TIMCR</name>
<dbReference type="EMBL" id="OC321958">
    <property type="protein sequence ID" value="CAD7410993.1"/>
    <property type="molecule type" value="Genomic_DNA"/>
</dbReference>
<dbReference type="PROSITE" id="PS50893">
    <property type="entry name" value="ABC_TRANSPORTER_2"/>
    <property type="match status" value="1"/>
</dbReference>
<dbReference type="GO" id="GO:0016887">
    <property type="term" value="F:ATP hydrolysis activity"/>
    <property type="evidence" value="ECO:0007669"/>
    <property type="project" value="InterPro"/>
</dbReference>
<dbReference type="Gene3D" id="3.40.50.300">
    <property type="entry name" value="P-loop containing nucleotide triphosphate hydrolases"/>
    <property type="match status" value="1"/>
</dbReference>
<dbReference type="SUPFAM" id="SSF52540">
    <property type="entry name" value="P-loop containing nucleoside triphosphate hydrolases"/>
    <property type="match status" value="1"/>
</dbReference>